<evidence type="ECO:0000313" key="1">
    <source>
        <dbReference type="EMBL" id="BBO31259.1"/>
    </source>
</evidence>
<organism evidence="1 2">
    <name type="scientific">Lacipirellula parvula</name>
    <dbReference type="NCBI Taxonomy" id="2650471"/>
    <lineage>
        <taxon>Bacteria</taxon>
        <taxon>Pseudomonadati</taxon>
        <taxon>Planctomycetota</taxon>
        <taxon>Planctomycetia</taxon>
        <taxon>Pirellulales</taxon>
        <taxon>Lacipirellulaceae</taxon>
        <taxon>Lacipirellula</taxon>
    </lineage>
</organism>
<gene>
    <name evidence="1" type="ORF">PLANPX_0871</name>
</gene>
<protein>
    <submittedName>
        <fullName evidence="1">Uncharacterized protein</fullName>
    </submittedName>
</protein>
<dbReference type="KEGG" id="lpav:PLANPX_0871"/>
<keyword evidence="2" id="KW-1185">Reference proteome</keyword>
<name>A0A5K7XE12_9BACT</name>
<dbReference type="EMBL" id="AP021861">
    <property type="protein sequence ID" value="BBO31259.1"/>
    <property type="molecule type" value="Genomic_DNA"/>
</dbReference>
<evidence type="ECO:0000313" key="2">
    <source>
        <dbReference type="Proteomes" id="UP000326837"/>
    </source>
</evidence>
<sequence>MRVPGESLPLPPTSCCALNAPHSSLLASCSSISATAMFAIVRSSSFLVGTITNR</sequence>
<accession>A0A5K7XE12</accession>
<dbReference type="PROSITE" id="PS51257">
    <property type="entry name" value="PROKAR_LIPOPROTEIN"/>
    <property type="match status" value="1"/>
</dbReference>
<reference evidence="2" key="1">
    <citation type="submission" date="2019-10" db="EMBL/GenBank/DDBJ databases">
        <title>Lacipirellula parvula gen. nov., sp. nov., representing a lineage of planctomycetes widespread in freshwater anoxic habitats, and description of the family Lacipirellulaceae.</title>
        <authorList>
            <person name="Dedysh S.N."/>
            <person name="Kulichevskaya I.S."/>
            <person name="Beletsky A.V."/>
            <person name="Rakitin A.L."/>
            <person name="Mardanov A.V."/>
            <person name="Ivanova A.A."/>
            <person name="Saltykova V.X."/>
            <person name="Rijpstra W.I.C."/>
            <person name="Sinninghe Damste J.S."/>
            <person name="Ravin N.V."/>
        </authorList>
    </citation>
    <scope>NUCLEOTIDE SEQUENCE [LARGE SCALE GENOMIC DNA]</scope>
    <source>
        <strain evidence="2">PX69</strain>
    </source>
</reference>
<proteinExistence type="predicted"/>
<dbReference type="Proteomes" id="UP000326837">
    <property type="component" value="Chromosome"/>
</dbReference>
<dbReference type="AlphaFoldDB" id="A0A5K7XE12"/>